<accession>A0ABP3LC07</accession>
<dbReference type="SUPFAM" id="SSF55811">
    <property type="entry name" value="Nudix"/>
    <property type="match status" value="1"/>
</dbReference>
<evidence type="ECO:0000313" key="8">
    <source>
        <dbReference type="EMBL" id="GAA0496634.1"/>
    </source>
</evidence>
<feature type="domain" description="Nudix hydrolase" evidence="7">
    <location>
        <begin position="4"/>
        <end position="193"/>
    </location>
</feature>
<keyword evidence="6" id="KW-0464">Manganese</keyword>
<dbReference type="Gene3D" id="3.90.79.10">
    <property type="entry name" value="Nucleoside Triphosphate Pyrophosphohydrolase"/>
    <property type="match status" value="1"/>
</dbReference>
<dbReference type="Proteomes" id="UP001500880">
    <property type="component" value="Unassembled WGS sequence"/>
</dbReference>
<evidence type="ECO:0000256" key="1">
    <source>
        <dbReference type="ARBA" id="ARBA00001936"/>
    </source>
</evidence>
<keyword evidence="3" id="KW-0479">Metal-binding</keyword>
<evidence type="ECO:0000256" key="4">
    <source>
        <dbReference type="ARBA" id="ARBA00022801"/>
    </source>
</evidence>
<comment type="cofactor">
    <cofactor evidence="2">
        <name>Mg(2+)</name>
        <dbReference type="ChEBI" id="CHEBI:18420"/>
    </cofactor>
</comment>
<dbReference type="GO" id="GO:0016787">
    <property type="term" value="F:hydrolase activity"/>
    <property type="evidence" value="ECO:0007669"/>
    <property type="project" value="UniProtKB-KW"/>
</dbReference>
<reference evidence="9" key="1">
    <citation type="journal article" date="2019" name="Int. J. Syst. Evol. Microbiol.">
        <title>The Global Catalogue of Microorganisms (GCM) 10K type strain sequencing project: providing services to taxonomists for standard genome sequencing and annotation.</title>
        <authorList>
            <consortium name="The Broad Institute Genomics Platform"/>
            <consortium name="The Broad Institute Genome Sequencing Center for Infectious Disease"/>
            <person name="Wu L."/>
            <person name="Ma J."/>
        </authorList>
    </citation>
    <scope>NUCLEOTIDE SEQUENCE [LARGE SCALE GENOMIC DNA]</scope>
    <source>
        <strain evidence="9">JCM 12389</strain>
    </source>
</reference>
<keyword evidence="5" id="KW-0460">Magnesium</keyword>
<dbReference type="PANTHER" id="PTHR12318:SF0">
    <property type="entry name" value="ACYL-COENZYME A DIPHOSPHATASE NUDT19"/>
    <property type="match status" value="1"/>
</dbReference>
<gene>
    <name evidence="8" type="ORF">GCM10008986_24490</name>
</gene>
<dbReference type="InterPro" id="IPR039121">
    <property type="entry name" value="NUDT19"/>
</dbReference>
<protein>
    <submittedName>
        <fullName evidence="8">NUDIX hydrolase</fullName>
    </submittedName>
</protein>
<organism evidence="8 9">
    <name type="scientific">Salinibacillus aidingensis</name>
    <dbReference type="NCBI Taxonomy" id="237684"/>
    <lineage>
        <taxon>Bacteria</taxon>
        <taxon>Bacillati</taxon>
        <taxon>Bacillota</taxon>
        <taxon>Bacilli</taxon>
        <taxon>Bacillales</taxon>
        <taxon>Bacillaceae</taxon>
        <taxon>Salinibacillus</taxon>
    </lineage>
</organism>
<dbReference type="InterPro" id="IPR000086">
    <property type="entry name" value="NUDIX_hydrolase_dom"/>
</dbReference>
<evidence type="ECO:0000256" key="2">
    <source>
        <dbReference type="ARBA" id="ARBA00001946"/>
    </source>
</evidence>
<dbReference type="PANTHER" id="PTHR12318">
    <property type="entry name" value="TESTOSTERONE-REGULATED PROTEIN RP2"/>
    <property type="match status" value="1"/>
</dbReference>
<dbReference type="InterPro" id="IPR015797">
    <property type="entry name" value="NUDIX_hydrolase-like_dom_sf"/>
</dbReference>
<dbReference type="RefSeq" id="WP_343841483.1">
    <property type="nucleotide sequence ID" value="NZ_BAAADO010000004.1"/>
</dbReference>
<sequence length="215" mass="24833">MSSNPRPASTVILMNKGKVYLTKRPETMKFLGGYYVFPGGAVEREDEPKEHESFPEFQHHSFSSAHYIAAARELFEEVGVLLAKSENNDLTFKQHSKDDYRKLLVNNRISLLEMLKKENFKYDSSALRYFGRRITPPTSPIRFDTRFFIADLPNHQTPSPDWKEIDHAFWTTPEEALEDFEKGNLKLVPPTITSLRTLKHYNNGGPLKMPDNVIE</sequence>
<evidence type="ECO:0000259" key="7">
    <source>
        <dbReference type="PROSITE" id="PS51462"/>
    </source>
</evidence>
<comment type="cofactor">
    <cofactor evidence="1">
        <name>Mn(2+)</name>
        <dbReference type="ChEBI" id="CHEBI:29035"/>
    </cofactor>
</comment>
<dbReference type="CDD" id="cd18870">
    <property type="entry name" value="NUDIX_AcylCoAdiphos_Nudt19"/>
    <property type="match status" value="1"/>
</dbReference>
<comment type="caution">
    <text evidence="8">The sequence shown here is derived from an EMBL/GenBank/DDBJ whole genome shotgun (WGS) entry which is preliminary data.</text>
</comment>
<name>A0ABP3LC07_9BACI</name>
<evidence type="ECO:0000313" key="9">
    <source>
        <dbReference type="Proteomes" id="UP001500880"/>
    </source>
</evidence>
<keyword evidence="9" id="KW-1185">Reference proteome</keyword>
<evidence type="ECO:0000256" key="5">
    <source>
        <dbReference type="ARBA" id="ARBA00022842"/>
    </source>
</evidence>
<dbReference type="EMBL" id="BAAADO010000004">
    <property type="protein sequence ID" value="GAA0496634.1"/>
    <property type="molecule type" value="Genomic_DNA"/>
</dbReference>
<proteinExistence type="predicted"/>
<keyword evidence="4 8" id="KW-0378">Hydrolase</keyword>
<dbReference type="PROSITE" id="PS51462">
    <property type="entry name" value="NUDIX"/>
    <property type="match status" value="1"/>
</dbReference>
<evidence type="ECO:0000256" key="6">
    <source>
        <dbReference type="ARBA" id="ARBA00023211"/>
    </source>
</evidence>
<evidence type="ECO:0000256" key="3">
    <source>
        <dbReference type="ARBA" id="ARBA00022723"/>
    </source>
</evidence>